<name>A0A9P8L8R1_9PEZI</name>
<feature type="compositionally biased region" description="Basic and acidic residues" evidence="1">
    <location>
        <begin position="212"/>
        <end position="229"/>
    </location>
</feature>
<evidence type="ECO:0000256" key="1">
    <source>
        <dbReference type="SAM" id="MobiDB-lite"/>
    </source>
</evidence>
<protein>
    <submittedName>
        <fullName evidence="2">Uncharacterized protein</fullName>
    </submittedName>
</protein>
<dbReference type="EMBL" id="JAGHQM010001124">
    <property type="protein sequence ID" value="KAH0556367.1"/>
    <property type="molecule type" value="Genomic_DNA"/>
</dbReference>
<keyword evidence="3" id="KW-1185">Reference proteome</keyword>
<evidence type="ECO:0000313" key="3">
    <source>
        <dbReference type="Proteomes" id="UP000750711"/>
    </source>
</evidence>
<dbReference type="Proteomes" id="UP000750711">
    <property type="component" value="Unassembled WGS sequence"/>
</dbReference>
<evidence type="ECO:0000313" key="2">
    <source>
        <dbReference type="EMBL" id="KAH0556367.1"/>
    </source>
</evidence>
<proteinExistence type="predicted"/>
<gene>
    <name evidence="2" type="ORF">GP486_005713</name>
</gene>
<accession>A0A9P8L8R1</accession>
<feature type="region of interest" description="Disordered" evidence="1">
    <location>
        <begin position="212"/>
        <end position="235"/>
    </location>
</feature>
<comment type="caution">
    <text evidence="2">The sequence shown here is derived from an EMBL/GenBank/DDBJ whole genome shotgun (WGS) entry which is preliminary data.</text>
</comment>
<organism evidence="2 3">
    <name type="scientific">Trichoglossum hirsutum</name>
    <dbReference type="NCBI Taxonomy" id="265104"/>
    <lineage>
        <taxon>Eukaryota</taxon>
        <taxon>Fungi</taxon>
        <taxon>Dikarya</taxon>
        <taxon>Ascomycota</taxon>
        <taxon>Pezizomycotina</taxon>
        <taxon>Geoglossomycetes</taxon>
        <taxon>Geoglossales</taxon>
        <taxon>Geoglossaceae</taxon>
        <taxon>Trichoglossum</taxon>
    </lineage>
</organism>
<reference evidence="2" key="1">
    <citation type="submission" date="2021-03" db="EMBL/GenBank/DDBJ databases">
        <title>Comparative genomics and phylogenomic investigation of the class Geoglossomycetes provide insights into ecological specialization and systematics.</title>
        <authorList>
            <person name="Melie T."/>
            <person name="Pirro S."/>
            <person name="Miller A.N."/>
            <person name="Quandt A."/>
        </authorList>
    </citation>
    <scope>NUCLEOTIDE SEQUENCE</scope>
    <source>
        <strain evidence="2">CAQ_001_2017</strain>
    </source>
</reference>
<dbReference type="AlphaFoldDB" id="A0A9P8L8R1"/>
<sequence>MFSGEYDKEESKMIIRYTNHPYATFINRVISDIIMQLVKIGGSDNVAAAKIAEGVWPYISWYGPGRCADAAIRHDSERFPRVVIEVLFPSKRNYLPYLIHDHIVGSQGRTRSVIGLDIVHRGSKKATVSVWQSGSTRSDDGEEVLISEQTLKDHCFRSEDGSAVKEGSLILFRLGDFLNPDDADGIAGSDNIPISIPYSKLARYLDCTERESARAEEESGKSEGGERSGRVAISGCRKTEREVDYGRGLGR</sequence>